<sequence length="237" mass="27220">MGAGKKTKYNSRFLEIGHQIIADMPKSRKENLCSLSHTLHFVTLLGFQSFKSKRNVADGVRKSEPCPTKVGITLISDVDIDDVPVIDVRLDKYTGISKDQIGKRKVKANEKFDLTYYEFMFLMLRDEYAGFFEANDDPRGGYVSLYLKAFEKGDAKLPTPSIQFKRNKPKNKSGYREDVVPITEQIIPIDKKVQGEWKVIPKYADKYGPLLEHLLKKREEGKKRKAQSMRELHLTSK</sequence>
<proteinExistence type="predicted"/>
<comment type="caution">
    <text evidence="1">The sequence shown here is derived from an EMBL/GenBank/DDBJ whole genome shotgun (WGS) entry which is preliminary data.</text>
</comment>
<dbReference type="AlphaFoldDB" id="A0A920CQA4"/>
<dbReference type="RefSeq" id="WP_120463182.1">
    <property type="nucleotide sequence ID" value="NZ_AP025343.1"/>
</dbReference>
<evidence type="ECO:0000313" key="1">
    <source>
        <dbReference type="EMBL" id="GIO49586.1"/>
    </source>
</evidence>
<name>A0A920CQA4_9BACL</name>
<reference evidence="1 2" key="1">
    <citation type="submission" date="2021-03" db="EMBL/GenBank/DDBJ databases">
        <title>Antimicrobial resistance genes in bacteria isolated from Japanese honey, and their potential for conferring macrolide and lincosamide resistance in the American foulbrood pathogen Paenibacillus larvae.</title>
        <authorList>
            <person name="Okamoto M."/>
            <person name="Kumagai M."/>
            <person name="Kanamori H."/>
            <person name="Takamatsu D."/>
        </authorList>
    </citation>
    <scope>NUCLEOTIDE SEQUENCE [LARGE SCALE GENOMIC DNA]</scope>
    <source>
        <strain evidence="1 2">J34TS1</strain>
    </source>
</reference>
<keyword evidence="2" id="KW-1185">Reference proteome</keyword>
<accession>A0A920CQA4</accession>
<organism evidence="1 2">
    <name type="scientific">Paenibacillus azoreducens</name>
    <dbReference type="NCBI Taxonomy" id="116718"/>
    <lineage>
        <taxon>Bacteria</taxon>
        <taxon>Bacillati</taxon>
        <taxon>Bacillota</taxon>
        <taxon>Bacilli</taxon>
        <taxon>Bacillales</taxon>
        <taxon>Paenibacillaceae</taxon>
        <taxon>Paenibacillus</taxon>
    </lineage>
</organism>
<gene>
    <name evidence="1" type="ORF">J34TS1_43510</name>
</gene>
<dbReference type="Proteomes" id="UP000682811">
    <property type="component" value="Unassembled WGS sequence"/>
</dbReference>
<protein>
    <submittedName>
        <fullName evidence="1">Uncharacterized protein</fullName>
    </submittedName>
</protein>
<evidence type="ECO:0000313" key="2">
    <source>
        <dbReference type="Proteomes" id="UP000682811"/>
    </source>
</evidence>
<dbReference type="EMBL" id="BORT01000023">
    <property type="protein sequence ID" value="GIO49586.1"/>
    <property type="molecule type" value="Genomic_DNA"/>
</dbReference>